<dbReference type="GO" id="GO:0009986">
    <property type="term" value="C:cell surface"/>
    <property type="evidence" value="ECO:0007669"/>
    <property type="project" value="TreeGrafter"/>
</dbReference>
<dbReference type="Proteomes" id="UP001295740">
    <property type="component" value="Unassembled WGS sequence"/>
</dbReference>
<evidence type="ECO:0000256" key="3">
    <source>
        <dbReference type="ARBA" id="ARBA00023180"/>
    </source>
</evidence>
<dbReference type="SUPFAM" id="SSF51445">
    <property type="entry name" value="(Trans)glycosidases"/>
    <property type="match status" value="1"/>
</dbReference>
<keyword evidence="5" id="KW-0961">Cell wall biogenesis/degradation</keyword>
<comment type="catalytic activity">
    <reaction evidence="6">
        <text>Successive hydrolysis of beta-D-glucose units from the non-reducing ends of (1-&gt;3)-beta-D-glucans, releasing alpha-glucose.</text>
        <dbReference type="EC" id="3.2.1.58"/>
    </reaction>
</comment>
<protein>
    <recommendedName>
        <fullName evidence="7">glucan 1,3-beta-glucosidase</fullName>
        <ecNumber evidence="7">3.2.1.58</ecNumber>
    </recommendedName>
</protein>
<evidence type="ECO:0000256" key="5">
    <source>
        <dbReference type="ARBA" id="ARBA00023316"/>
    </source>
</evidence>
<evidence type="ECO:0000256" key="6">
    <source>
        <dbReference type="ARBA" id="ARBA00036824"/>
    </source>
</evidence>
<reference evidence="8" key="1">
    <citation type="submission" date="2023-10" db="EMBL/GenBank/DDBJ databases">
        <authorList>
            <person name="Hackl T."/>
        </authorList>
    </citation>
    <scope>NUCLEOTIDE SEQUENCE</scope>
</reference>
<dbReference type="PANTHER" id="PTHR31297:SF34">
    <property type="entry name" value="GLUCAN 1,3-BETA-GLUCOSIDASE 2"/>
    <property type="match status" value="1"/>
</dbReference>
<dbReference type="EC" id="3.2.1.58" evidence="7"/>
<dbReference type="EMBL" id="CAUWAG010000006">
    <property type="protein sequence ID" value="CAJ2503534.1"/>
    <property type="molecule type" value="Genomic_DNA"/>
</dbReference>
<accession>A0AAI8VFD5</accession>
<proteinExistence type="inferred from homology"/>
<keyword evidence="3" id="KW-0325">Glycoprotein</keyword>
<evidence type="ECO:0000313" key="9">
    <source>
        <dbReference type="Proteomes" id="UP001295740"/>
    </source>
</evidence>
<dbReference type="Gene3D" id="3.20.20.80">
    <property type="entry name" value="Glycosidases"/>
    <property type="match status" value="1"/>
</dbReference>
<dbReference type="PANTHER" id="PTHR31297">
    <property type="entry name" value="GLUCAN ENDO-1,6-BETA-GLUCOSIDASE B"/>
    <property type="match status" value="1"/>
</dbReference>
<sequence length="141" mass="16109">MKTFVTESTFAEIAAAGLDHVRIPYSYWAVQTYGADPYVFRTSWRYMLRSIEYARRYGLRVNLDLHTLAGSQNGWKHSGRQGIVRWFNGTDGDLNAQRSLDMHDRLSEFSSSCLVSLEMLALMFEARMVSTDPPLMDVSIS</sequence>
<dbReference type="GO" id="GO:0004338">
    <property type="term" value="F:glucan exo-1,3-beta-glucosidase activity"/>
    <property type="evidence" value="ECO:0007669"/>
    <property type="project" value="UniProtKB-EC"/>
</dbReference>
<evidence type="ECO:0000256" key="1">
    <source>
        <dbReference type="ARBA" id="ARBA00005641"/>
    </source>
</evidence>
<evidence type="ECO:0000256" key="2">
    <source>
        <dbReference type="ARBA" id="ARBA00022801"/>
    </source>
</evidence>
<evidence type="ECO:0000256" key="4">
    <source>
        <dbReference type="ARBA" id="ARBA00023295"/>
    </source>
</evidence>
<comment type="similarity">
    <text evidence="1">Belongs to the glycosyl hydrolase 5 (cellulase A) family.</text>
</comment>
<dbReference type="GO" id="GO:0009251">
    <property type="term" value="P:glucan catabolic process"/>
    <property type="evidence" value="ECO:0007669"/>
    <property type="project" value="TreeGrafter"/>
</dbReference>
<dbReference type="GO" id="GO:0071555">
    <property type="term" value="P:cell wall organization"/>
    <property type="evidence" value="ECO:0007669"/>
    <property type="project" value="UniProtKB-KW"/>
</dbReference>
<dbReference type="AlphaFoldDB" id="A0AAI8VFD5"/>
<evidence type="ECO:0000313" key="8">
    <source>
        <dbReference type="EMBL" id="CAJ2503534.1"/>
    </source>
</evidence>
<evidence type="ECO:0000256" key="7">
    <source>
        <dbReference type="ARBA" id="ARBA00038929"/>
    </source>
</evidence>
<keyword evidence="2" id="KW-0378">Hydrolase</keyword>
<comment type="caution">
    <text evidence="8">The sequence shown here is derived from an EMBL/GenBank/DDBJ whole genome shotgun (WGS) entry which is preliminary data.</text>
</comment>
<dbReference type="GO" id="GO:0005576">
    <property type="term" value="C:extracellular region"/>
    <property type="evidence" value="ECO:0007669"/>
    <property type="project" value="TreeGrafter"/>
</dbReference>
<gene>
    <name evidence="8" type="ORF">KHLLAP_LOCUS4002</name>
</gene>
<dbReference type="InterPro" id="IPR050386">
    <property type="entry name" value="Glycosyl_hydrolase_5"/>
</dbReference>
<keyword evidence="9" id="KW-1185">Reference proteome</keyword>
<keyword evidence="4" id="KW-0326">Glycosidase</keyword>
<dbReference type="InterPro" id="IPR017853">
    <property type="entry name" value="GH"/>
</dbReference>
<name>A0AAI8VFD5_9PEZI</name>
<organism evidence="8 9">
    <name type="scientific">Anthostomella pinea</name>
    <dbReference type="NCBI Taxonomy" id="933095"/>
    <lineage>
        <taxon>Eukaryota</taxon>
        <taxon>Fungi</taxon>
        <taxon>Dikarya</taxon>
        <taxon>Ascomycota</taxon>
        <taxon>Pezizomycotina</taxon>
        <taxon>Sordariomycetes</taxon>
        <taxon>Xylariomycetidae</taxon>
        <taxon>Xylariales</taxon>
        <taxon>Xylariaceae</taxon>
        <taxon>Anthostomella</taxon>
    </lineage>
</organism>